<gene>
    <name evidence="1" type="ORF">CJ030_MR0G023655</name>
</gene>
<name>A0A6A1UH21_9ROSI</name>
<accession>A0A6A1UH21</accession>
<reference evidence="1 2" key="1">
    <citation type="journal article" date="2019" name="Plant Biotechnol. J.">
        <title>The red bayberry genome and genetic basis of sex determination.</title>
        <authorList>
            <person name="Jia H.M."/>
            <person name="Jia H.J."/>
            <person name="Cai Q.L."/>
            <person name="Wang Y."/>
            <person name="Zhao H.B."/>
            <person name="Yang W.F."/>
            <person name="Wang G.Y."/>
            <person name="Li Y.H."/>
            <person name="Zhan D.L."/>
            <person name="Shen Y.T."/>
            <person name="Niu Q.F."/>
            <person name="Chang L."/>
            <person name="Qiu J."/>
            <person name="Zhao L."/>
            <person name="Xie H.B."/>
            <person name="Fu W.Y."/>
            <person name="Jin J."/>
            <person name="Li X.W."/>
            <person name="Jiao Y."/>
            <person name="Zhou C.C."/>
            <person name="Tu T."/>
            <person name="Chai C.Y."/>
            <person name="Gao J.L."/>
            <person name="Fan L.J."/>
            <person name="van de Weg E."/>
            <person name="Wang J.Y."/>
            <person name="Gao Z.S."/>
        </authorList>
    </citation>
    <scope>NUCLEOTIDE SEQUENCE [LARGE SCALE GENOMIC DNA]</scope>
    <source>
        <tissue evidence="1">Leaves</tissue>
    </source>
</reference>
<protein>
    <submittedName>
        <fullName evidence="1">Uncharacterized protein</fullName>
    </submittedName>
</protein>
<comment type="caution">
    <text evidence="1">The sequence shown here is derived from an EMBL/GenBank/DDBJ whole genome shotgun (WGS) entry which is preliminary data.</text>
</comment>
<dbReference type="AlphaFoldDB" id="A0A6A1UH21"/>
<evidence type="ECO:0000313" key="2">
    <source>
        <dbReference type="Proteomes" id="UP000516437"/>
    </source>
</evidence>
<organism evidence="1 2">
    <name type="scientific">Morella rubra</name>
    <name type="common">Chinese bayberry</name>
    <dbReference type="NCBI Taxonomy" id="262757"/>
    <lineage>
        <taxon>Eukaryota</taxon>
        <taxon>Viridiplantae</taxon>
        <taxon>Streptophyta</taxon>
        <taxon>Embryophyta</taxon>
        <taxon>Tracheophyta</taxon>
        <taxon>Spermatophyta</taxon>
        <taxon>Magnoliopsida</taxon>
        <taxon>eudicotyledons</taxon>
        <taxon>Gunneridae</taxon>
        <taxon>Pentapetalae</taxon>
        <taxon>rosids</taxon>
        <taxon>fabids</taxon>
        <taxon>Fagales</taxon>
        <taxon>Myricaceae</taxon>
        <taxon>Morella</taxon>
    </lineage>
</organism>
<sequence>MLFRPNLLPEGLDGVVGSSLWLLDEVVCVLLPCEGNVDWVDRVGLEELGVKSGGDGLVVVSSGDTQSHGQCIGLADRVVPADCVANGCLLEMLDGAR</sequence>
<dbReference type="Proteomes" id="UP000516437">
    <property type="component" value="Unassembled WGS sequence"/>
</dbReference>
<evidence type="ECO:0000313" key="1">
    <source>
        <dbReference type="EMBL" id="KAB1199438.1"/>
    </source>
</evidence>
<proteinExistence type="predicted"/>
<keyword evidence="2" id="KW-1185">Reference proteome</keyword>
<dbReference type="EMBL" id="RXIC02000464">
    <property type="protein sequence ID" value="KAB1199438.1"/>
    <property type="molecule type" value="Genomic_DNA"/>
</dbReference>